<keyword evidence="12" id="KW-1185">Reference proteome</keyword>
<comment type="subcellular location">
    <subcellularLocation>
        <location evidence="1">Membrane</location>
        <topology evidence="1">Single-pass membrane protein</topology>
    </subcellularLocation>
</comment>
<dbReference type="InterPro" id="IPR052313">
    <property type="entry name" value="GPIb-IX-V_Complex"/>
</dbReference>
<dbReference type="SUPFAM" id="SSF52058">
    <property type="entry name" value="L domain-like"/>
    <property type="match status" value="1"/>
</dbReference>
<evidence type="ECO:0000256" key="3">
    <source>
        <dbReference type="ARBA" id="ARBA00022692"/>
    </source>
</evidence>
<feature type="transmembrane region" description="Helical" evidence="9">
    <location>
        <begin position="188"/>
        <end position="209"/>
    </location>
</feature>
<dbReference type="InterPro" id="IPR000483">
    <property type="entry name" value="Cys-rich_flank_reg_C"/>
</dbReference>
<proteinExistence type="predicted"/>
<evidence type="ECO:0000256" key="4">
    <source>
        <dbReference type="ARBA" id="ARBA00022729"/>
    </source>
</evidence>
<accession>A0A5C6MTT7</accession>
<name>A0A5C6MTT7_9TELE</name>
<dbReference type="Gene3D" id="3.80.10.10">
    <property type="entry name" value="Ribonuclease Inhibitor"/>
    <property type="match status" value="1"/>
</dbReference>
<keyword evidence="2" id="KW-0433">Leucine-rich repeat</keyword>
<evidence type="ECO:0000313" key="12">
    <source>
        <dbReference type="Proteomes" id="UP000324091"/>
    </source>
</evidence>
<protein>
    <submittedName>
        <fullName evidence="11">Platelet glycoprotein Ib beta chain</fullName>
    </submittedName>
</protein>
<keyword evidence="6 9" id="KW-1133">Transmembrane helix</keyword>
<evidence type="ECO:0000256" key="5">
    <source>
        <dbReference type="ARBA" id="ARBA00022889"/>
    </source>
</evidence>
<dbReference type="SMART" id="SM00082">
    <property type="entry name" value="LRRCT"/>
    <property type="match status" value="1"/>
</dbReference>
<evidence type="ECO:0000256" key="8">
    <source>
        <dbReference type="ARBA" id="ARBA00023157"/>
    </source>
</evidence>
<dbReference type="InterPro" id="IPR032675">
    <property type="entry name" value="LRR_dom_sf"/>
</dbReference>
<keyword evidence="7 9" id="KW-0472">Membrane</keyword>
<comment type="caution">
    <text evidence="11">The sequence shown here is derived from an EMBL/GenBank/DDBJ whole genome shotgun (WGS) entry which is preliminary data.</text>
</comment>
<evidence type="ECO:0000256" key="6">
    <source>
        <dbReference type="ARBA" id="ARBA00022989"/>
    </source>
</evidence>
<organism evidence="11 12">
    <name type="scientific">Takifugu flavidus</name>
    <name type="common">sansaifugu</name>
    <dbReference type="NCBI Taxonomy" id="433684"/>
    <lineage>
        <taxon>Eukaryota</taxon>
        <taxon>Metazoa</taxon>
        <taxon>Chordata</taxon>
        <taxon>Craniata</taxon>
        <taxon>Vertebrata</taxon>
        <taxon>Euteleostomi</taxon>
        <taxon>Actinopterygii</taxon>
        <taxon>Neopterygii</taxon>
        <taxon>Teleostei</taxon>
        <taxon>Neoteleostei</taxon>
        <taxon>Acanthomorphata</taxon>
        <taxon>Eupercaria</taxon>
        <taxon>Tetraodontiformes</taxon>
        <taxon>Tetradontoidea</taxon>
        <taxon>Tetraodontidae</taxon>
        <taxon>Takifugu</taxon>
    </lineage>
</organism>
<keyword evidence="4" id="KW-0732">Signal</keyword>
<reference evidence="11 12" key="1">
    <citation type="submission" date="2019-04" db="EMBL/GenBank/DDBJ databases">
        <title>Chromosome genome assembly for Takifugu flavidus.</title>
        <authorList>
            <person name="Xiao S."/>
        </authorList>
    </citation>
    <scope>NUCLEOTIDE SEQUENCE [LARGE SCALE GENOMIC DNA]</scope>
    <source>
        <strain evidence="11">HTHZ2018</strain>
        <tissue evidence="11">Muscle</tissue>
    </source>
</reference>
<gene>
    <name evidence="11" type="ORF">D4764_08G0008670</name>
</gene>
<evidence type="ECO:0000259" key="10">
    <source>
        <dbReference type="SMART" id="SM00082"/>
    </source>
</evidence>
<dbReference type="PANTHER" id="PTHR22650">
    <property type="entry name" value="GLYCOPROTEIN IB BETA"/>
    <property type="match status" value="1"/>
</dbReference>
<keyword evidence="5" id="KW-0130">Cell adhesion</keyword>
<feature type="domain" description="LRRCT" evidence="10">
    <location>
        <begin position="130"/>
        <end position="181"/>
    </location>
</feature>
<evidence type="ECO:0000256" key="1">
    <source>
        <dbReference type="ARBA" id="ARBA00004167"/>
    </source>
</evidence>
<keyword evidence="8" id="KW-1015">Disulfide bond</keyword>
<keyword evidence="3 9" id="KW-0812">Transmembrane</keyword>
<dbReference type="EMBL" id="RHFK02000021">
    <property type="protein sequence ID" value="TWW56880.1"/>
    <property type="molecule type" value="Genomic_DNA"/>
</dbReference>
<sequence length="299" mass="33563">MGFLHAEGAASARRYWCVPRANVAVARDYSDSNSGSGPNDSASDSKRTFEMLKTEWDDDISKMTGMRKHFQVCSSLKGLKVDCSFSNLTELFGLPPDTTELLMQENRLTSVTPGLFDKLVGLEKVSLSGNPFHCDCKIQYLRNWLLKNMALVSQQPTCASPGSVARTEISDLSDDYFTSCAKANSTCGLFNIVISVAVCFLIALLAYILRLAKMSTITLYIHKKHSELDAVALQPLRPKRRRRVNSRFSMDSQNSDSLLYVDDLEKPLLNLELLPQVLDTLQRRHNIKITVPEERRYAV</sequence>
<evidence type="ECO:0000256" key="9">
    <source>
        <dbReference type="SAM" id="Phobius"/>
    </source>
</evidence>
<evidence type="ECO:0000256" key="7">
    <source>
        <dbReference type="ARBA" id="ARBA00023136"/>
    </source>
</evidence>
<dbReference type="Proteomes" id="UP000324091">
    <property type="component" value="Chromosome 8"/>
</dbReference>
<dbReference type="AlphaFoldDB" id="A0A5C6MTT7"/>
<dbReference type="PANTHER" id="PTHR22650:SF6">
    <property type="entry name" value="PLATELET GLYCOPROTEIN IX"/>
    <property type="match status" value="1"/>
</dbReference>
<evidence type="ECO:0000313" key="11">
    <source>
        <dbReference type="EMBL" id="TWW56880.1"/>
    </source>
</evidence>
<evidence type="ECO:0000256" key="2">
    <source>
        <dbReference type="ARBA" id="ARBA00022614"/>
    </source>
</evidence>